<evidence type="ECO:0000256" key="11">
    <source>
        <dbReference type="SAM" id="MobiDB-lite"/>
    </source>
</evidence>
<evidence type="ECO:0000256" key="5">
    <source>
        <dbReference type="ARBA" id="ARBA00022692"/>
    </source>
</evidence>
<gene>
    <name evidence="13" type="ORF">FJTKL_03437</name>
</gene>
<dbReference type="InterPro" id="IPR002610">
    <property type="entry name" value="Peptidase_S54_rhomboid-like"/>
</dbReference>
<evidence type="ECO:0000256" key="8">
    <source>
        <dbReference type="ARBA" id="ARBA00022989"/>
    </source>
</evidence>
<comment type="function">
    <text evidence="10">Serine protease involved in intramembrane proteolysis.</text>
</comment>
<evidence type="ECO:0000256" key="1">
    <source>
        <dbReference type="ARBA" id="ARBA00000156"/>
    </source>
</evidence>
<dbReference type="Proteomes" id="UP001600888">
    <property type="component" value="Unassembled WGS sequence"/>
</dbReference>
<comment type="caution">
    <text evidence="10">Lacks conserved residue(s) required for the propagation of feature annotation.</text>
</comment>
<sequence length="662" mass="72399">MASHDYYSEDHLNKPLPPPLSASPAPMDAPHRQDTVGSYGSSHYSQRGNTIPAHQAYPARSDTYASAVPSLPSIPPQHRQDTYSSSVYTAPAPYGAPTPAPAPSLYSNAPSYSNPPSYTTQQHLGTQPPGQDPSPVSANSASPFDTVFDDHAYPASSYQSAGSSRQHLTGQDTSYHGGNGSPSDERGNPQDAIPLQDRGAKDPNDDLDHVYEAPQRRRKERKQGVRFGELGMFGAYGNRIPWVVYIFTVVQVGVFIGEVAKNVIETGSPIMIKPSFNPMIGPSTYVMINFGARFTPCMHNVDGITNANETISWPCPSTTSSDTSTYTCTLSDLCGFGGIPEPKYSVDASMSDKPEPNQWWRFIVPMFMHAGLIHIAFNLLLQLTMGKEMERSIGSLRFFLVYVCSGIFGFVLGGNYAGAGLASTGASGSLFGVIALTLLDLFYSWSDRVTPVRDLMFIMLDIIISFVLGLLPGVDNFSHIGGLLMGLALGLSVLHSPNALRRRIGDDSPYSTVNSGYTGDKPPGFLKNPVGFFKGRKPFWWAWWLVRAGALLLVFVVFIVLLQNFYVYRKTCSWCKYLSCLVSLILCIQSPGATANSCHSLSATGATAALRSLNCHRRPNRRSGSWSRVSDFGRTNHIRRHVLISGIGWTMQYLAWRIDEAK</sequence>
<feature type="transmembrane region" description="Helical" evidence="10">
    <location>
        <begin position="359"/>
        <end position="381"/>
    </location>
</feature>
<feature type="transmembrane region" description="Helical" evidence="10">
    <location>
        <begin position="393"/>
        <end position="413"/>
    </location>
</feature>
<dbReference type="Gene3D" id="1.20.1540.10">
    <property type="entry name" value="Rhomboid-like"/>
    <property type="match status" value="1"/>
</dbReference>
<evidence type="ECO:0000313" key="13">
    <source>
        <dbReference type="EMBL" id="KAL2288772.1"/>
    </source>
</evidence>
<keyword evidence="14" id="KW-1185">Reference proteome</keyword>
<dbReference type="SUPFAM" id="SSF144091">
    <property type="entry name" value="Rhomboid-like"/>
    <property type="match status" value="1"/>
</dbReference>
<feature type="compositionally biased region" description="Polar residues" evidence="11">
    <location>
        <begin position="35"/>
        <end position="49"/>
    </location>
</feature>
<feature type="compositionally biased region" description="Low complexity" evidence="11">
    <location>
        <begin position="103"/>
        <end position="118"/>
    </location>
</feature>
<evidence type="ECO:0000256" key="6">
    <source>
        <dbReference type="ARBA" id="ARBA00022801"/>
    </source>
</evidence>
<dbReference type="PANTHER" id="PTHR22936">
    <property type="entry name" value="RHOMBOID-RELATED"/>
    <property type="match status" value="1"/>
</dbReference>
<dbReference type="EMBL" id="JBAWTH010000015">
    <property type="protein sequence ID" value="KAL2288772.1"/>
    <property type="molecule type" value="Genomic_DNA"/>
</dbReference>
<accession>A0ABR4F255</accession>
<feature type="transmembrane region" description="Helical" evidence="10">
    <location>
        <begin position="544"/>
        <end position="566"/>
    </location>
</feature>
<evidence type="ECO:0000256" key="4">
    <source>
        <dbReference type="ARBA" id="ARBA00022670"/>
    </source>
</evidence>
<dbReference type="Pfam" id="PF01694">
    <property type="entry name" value="Rhomboid"/>
    <property type="match status" value="1"/>
</dbReference>
<dbReference type="EC" id="3.4.21.105" evidence="10"/>
<proteinExistence type="inferred from homology"/>
<comment type="catalytic activity">
    <reaction evidence="1 10">
        <text>Cleaves type-1 transmembrane domains using a catalytic dyad composed of serine and histidine that are contributed by different transmembrane domains.</text>
        <dbReference type="EC" id="3.4.21.105"/>
    </reaction>
</comment>
<feature type="domain" description="Peptidase S54 rhomboid" evidence="12">
    <location>
        <begin position="357"/>
        <end position="494"/>
    </location>
</feature>
<organism evidence="13 14">
    <name type="scientific">Diaporthe vaccinii</name>
    <dbReference type="NCBI Taxonomy" id="105482"/>
    <lineage>
        <taxon>Eukaryota</taxon>
        <taxon>Fungi</taxon>
        <taxon>Dikarya</taxon>
        <taxon>Ascomycota</taxon>
        <taxon>Pezizomycotina</taxon>
        <taxon>Sordariomycetes</taxon>
        <taxon>Sordariomycetidae</taxon>
        <taxon>Diaporthales</taxon>
        <taxon>Diaporthaceae</taxon>
        <taxon>Diaporthe</taxon>
        <taxon>Diaporthe eres species complex</taxon>
    </lineage>
</organism>
<dbReference type="InterPro" id="IPR035952">
    <property type="entry name" value="Rhomboid-like_sf"/>
</dbReference>
<feature type="compositionally biased region" description="Polar residues" evidence="11">
    <location>
        <begin position="119"/>
        <end position="143"/>
    </location>
</feature>
<feature type="compositionally biased region" description="Basic and acidic residues" evidence="11">
    <location>
        <begin position="1"/>
        <end position="13"/>
    </location>
</feature>
<feature type="region of interest" description="Disordered" evidence="11">
    <location>
        <begin position="1"/>
        <end position="222"/>
    </location>
</feature>
<dbReference type="PANTHER" id="PTHR22936:SF69">
    <property type="entry name" value="RHOMBOID-LIKE PROTEIN"/>
    <property type="match status" value="1"/>
</dbReference>
<feature type="transmembrane region" description="Helical" evidence="10">
    <location>
        <begin position="455"/>
        <end position="471"/>
    </location>
</feature>
<keyword evidence="5 10" id="KW-0812">Transmembrane</keyword>
<dbReference type="InterPro" id="IPR022764">
    <property type="entry name" value="Peptidase_S54_rhomboid_dom"/>
</dbReference>
<keyword evidence="4 10" id="KW-0645">Protease</keyword>
<evidence type="ECO:0000313" key="14">
    <source>
        <dbReference type="Proteomes" id="UP001600888"/>
    </source>
</evidence>
<comment type="subcellular location">
    <subcellularLocation>
        <location evidence="2 10">Membrane</location>
        <topology evidence="2 10">Multi-pass membrane protein</topology>
    </subcellularLocation>
</comment>
<comment type="similarity">
    <text evidence="3 10">Belongs to the peptidase S54 family.</text>
</comment>
<evidence type="ECO:0000256" key="9">
    <source>
        <dbReference type="ARBA" id="ARBA00023136"/>
    </source>
</evidence>
<keyword evidence="7 10" id="KW-0720">Serine protease</keyword>
<comment type="caution">
    <text evidence="13">The sequence shown here is derived from an EMBL/GenBank/DDBJ whole genome shotgun (WGS) entry which is preliminary data.</text>
</comment>
<name>A0ABR4F255_9PEZI</name>
<evidence type="ECO:0000256" key="3">
    <source>
        <dbReference type="ARBA" id="ARBA00009045"/>
    </source>
</evidence>
<protein>
    <recommendedName>
        <fullName evidence="10">Rhomboid-type serine protease</fullName>
        <ecNumber evidence="10">3.4.21.105</ecNumber>
    </recommendedName>
</protein>
<keyword evidence="6 10" id="KW-0378">Hydrolase</keyword>
<evidence type="ECO:0000256" key="7">
    <source>
        <dbReference type="ARBA" id="ARBA00022825"/>
    </source>
</evidence>
<keyword evidence="9 10" id="KW-0472">Membrane</keyword>
<reference evidence="13 14" key="1">
    <citation type="submission" date="2024-03" db="EMBL/GenBank/DDBJ databases">
        <title>A high-quality draft genome sequence of Diaporthe vaccinii, a causative agent of upright dieback and viscid rot disease in cranberry plants.</title>
        <authorList>
            <person name="Sarrasin M."/>
            <person name="Lang B.F."/>
            <person name="Burger G."/>
        </authorList>
    </citation>
    <scope>NUCLEOTIDE SEQUENCE [LARGE SCALE GENOMIC DNA]</scope>
    <source>
        <strain evidence="13 14">IS7</strain>
    </source>
</reference>
<evidence type="ECO:0000256" key="10">
    <source>
        <dbReference type="RuleBase" id="RU362115"/>
    </source>
</evidence>
<evidence type="ECO:0000259" key="12">
    <source>
        <dbReference type="Pfam" id="PF01694"/>
    </source>
</evidence>
<feature type="compositionally biased region" description="Basic and acidic residues" evidence="11">
    <location>
        <begin position="198"/>
        <end position="215"/>
    </location>
</feature>
<feature type="compositionally biased region" description="Polar residues" evidence="11">
    <location>
        <begin position="156"/>
        <end position="176"/>
    </location>
</feature>
<evidence type="ECO:0000256" key="2">
    <source>
        <dbReference type="ARBA" id="ARBA00004141"/>
    </source>
</evidence>
<feature type="transmembrane region" description="Helical" evidence="10">
    <location>
        <begin position="419"/>
        <end position="443"/>
    </location>
</feature>
<keyword evidence="8 10" id="KW-1133">Transmembrane helix</keyword>